<evidence type="ECO:0000313" key="1">
    <source>
        <dbReference type="EMBL" id="SPX16884.1"/>
    </source>
</evidence>
<organism evidence="1 2">
    <name type="scientific">Escherichia coli</name>
    <dbReference type="NCBI Taxonomy" id="562"/>
    <lineage>
        <taxon>Bacteria</taxon>
        <taxon>Pseudomonadati</taxon>
        <taxon>Pseudomonadota</taxon>
        <taxon>Gammaproteobacteria</taxon>
        <taxon>Enterobacterales</taxon>
        <taxon>Enterobacteriaceae</taxon>
        <taxon>Escherichia</taxon>
    </lineage>
</organism>
<reference evidence="1 2" key="1">
    <citation type="submission" date="2018-06" db="EMBL/GenBank/DDBJ databases">
        <authorList>
            <consortium name="Pathogen Informatics"/>
            <person name="Doyle S."/>
        </authorList>
    </citation>
    <scope>NUCLEOTIDE SEQUENCE [LARGE SCALE GENOMIC DNA]</scope>
    <source>
        <strain evidence="1 2">NCTC9073</strain>
    </source>
</reference>
<dbReference type="EMBL" id="UASD01000009">
    <property type="protein sequence ID" value="SPX16884.1"/>
    <property type="molecule type" value="Genomic_DNA"/>
</dbReference>
<protein>
    <submittedName>
        <fullName evidence="1">Terminase, ATPase subunit</fullName>
    </submittedName>
</protein>
<sequence length="101" mass="11577">MHSTPTNLMTTASLPVDRPFFAYQHEWNSGARSRNRVLTKMHQAGADFFFAYEALNDALHTGRNQIFLGCTPASRPDSQNLYVSLYRSGRNLDTPWENKIR</sequence>
<proteinExistence type="predicted"/>
<accession>A0A2X1NHP1</accession>
<dbReference type="Proteomes" id="UP000250780">
    <property type="component" value="Unassembled WGS sequence"/>
</dbReference>
<dbReference type="AlphaFoldDB" id="A0A2X1NHP1"/>
<gene>
    <name evidence="1" type="ORF">NCTC9073_04681</name>
</gene>
<name>A0A2X1NHP1_ECOLX</name>
<evidence type="ECO:0000313" key="2">
    <source>
        <dbReference type="Proteomes" id="UP000250780"/>
    </source>
</evidence>